<protein>
    <submittedName>
        <fullName evidence="1">ATP-binding protein</fullName>
    </submittedName>
</protein>
<dbReference type="Pfam" id="PF03237">
    <property type="entry name" value="Terminase_6N"/>
    <property type="match status" value="1"/>
</dbReference>
<accession>A0A221JYV2</accession>
<dbReference type="GO" id="GO:0005524">
    <property type="term" value="F:ATP binding"/>
    <property type="evidence" value="ECO:0007669"/>
    <property type="project" value="UniProtKB-KW"/>
</dbReference>
<dbReference type="eggNOG" id="COG5323">
    <property type="taxonomic scope" value="Bacteria"/>
</dbReference>
<dbReference type="Proteomes" id="UP000199754">
    <property type="component" value="Chromosome"/>
</dbReference>
<dbReference type="KEGG" id="spse:SULPSESMR1_01089"/>
<dbReference type="EMBL" id="CP022415">
    <property type="protein sequence ID" value="ASM71914.1"/>
    <property type="molecule type" value="Genomic_DNA"/>
</dbReference>
<keyword evidence="2" id="KW-1185">Reference proteome</keyword>
<keyword evidence="1" id="KW-0067">ATP-binding</keyword>
<dbReference type="STRING" id="1402135.SAMN05444149_105337"/>
<gene>
    <name evidence="1" type="ORF">SULPSESMR1_01089</name>
</gene>
<evidence type="ECO:0000313" key="1">
    <source>
        <dbReference type="EMBL" id="ASM71914.1"/>
    </source>
</evidence>
<reference evidence="1 2" key="1">
    <citation type="submission" date="2017-07" db="EMBL/GenBank/DDBJ databases">
        <title>Genome Sequence of Sulfitobacter pseudonitzschiae Strain SMR1 Isolated from a culture of the Diatom Skeletonema marinoi.</title>
        <authorList>
            <person name="Topel M."/>
            <person name="Pinder M.I.M."/>
            <person name="Johansson O.N."/>
            <person name="Kourtchenko O."/>
            <person name="Godhe A."/>
            <person name="Clarke A.K."/>
        </authorList>
    </citation>
    <scope>NUCLEOTIDE SEQUENCE [LARGE SCALE GENOMIC DNA]</scope>
    <source>
        <strain evidence="1 2">SMR1</strain>
    </source>
</reference>
<name>A0A221JYV2_9RHOB</name>
<dbReference type="AlphaFoldDB" id="A0A221JYV2"/>
<evidence type="ECO:0000313" key="2">
    <source>
        <dbReference type="Proteomes" id="UP000199754"/>
    </source>
</evidence>
<organism evidence="1 2">
    <name type="scientific">Pseudosulfitobacter pseudonitzschiae</name>
    <dbReference type="NCBI Taxonomy" id="1402135"/>
    <lineage>
        <taxon>Bacteria</taxon>
        <taxon>Pseudomonadati</taxon>
        <taxon>Pseudomonadota</taxon>
        <taxon>Alphaproteobacteria</taxon>
        <taxon>Rhodobacterales</taxon>
        <taxon>Roseobacteraceae</taxon>
        <taxon>Pseudosulfitobacter</taxon>
    </lineage>
</organism>
<proteinExistence type="predicted"/>
<keyword evidence="1" id="KW-0547">Nucleotide-binding</keyword>
<sequence length="205" mass="22359">MHSILMPHGLRSGADLIACATVREQEKFLEDIGEGGLCALPFLFEFWAMPHQLPPEGDWRAWVVLGGRGAGKTRAGAEWVRSKVEGARPFDNGACSRVALVGETQDQVREVMIFGDSGIMACSPPDRRPKWIATRNRLEWPNGAVARGQRLLMELELWEVSLVTFPMLPNAGVAGKAGDLVPEETAALRGIAAAIDGARTRLMRT</sequence>